<dbReference type="InterPro" id="IPR045608">
    <property type="entry name" value="Trypco2"/>
</dbReference>
<evidence type="ECO:0000313" key="3">
    <source>
        <dbReference type="EMBL" id="XDQ68382.1"/>
    </source>
</evidence>
<accession>A0AB39SJS1</accession>
<organism evidence="3">
    <name type="scientific">Streptomyces sp. R35</name>
    <dbReference type="NCBI Taxonomy" id="3238630"/>
    <lineage>
        <taxon>Bacteria</taxon>
        <taxon>Bacillati</taxon>
        <taxon>Actinomycetota</taxon>
        <taxon>Actinomycetes</taxon>
        <taxon>Kitasatosporales</taxon>
        <taxon>Streptomycetaceae</taxon>
        <taxon>Streptomyces</taxon>
    </lineage>
</organism>
<dbReference type="RefSeq" id="WP_369265200.1">
    <property type="nucleotide sequence ID" value="NZ_CP163440.1"/>
</dbReference>
<sequence length="129" mass="13290">MADQAPAPPGGVPLADAIAALRAELFQAWLDADNQQLRFRVSPVELTLQTAVTWTGKGTAGIKWWLLDIGAEASRAGTTTQTIKLSLDPVTLDAAGNVVSVFIDAPDVSAGAGQPECGSSAEPSFDTPG</sequence>
<dbReference type="AlphaFoldDB" id="A0AB39SJS1"/>
<feature type="domain" description="Trypsin-co-occurring" evidence="2">
    <location>
        <begin position="12"/>
        <end position="89"/>
    </location>
</feature>
<dbReference type="Pfam" id="PF19631">
    <property type="entry name" value="Trypco2"/>
    <property type="match status" value="1"/>
</dbReference>
<protein>
    <submittedName>
        <fullName evidence="3">Trypco2 family protein</fullName>
    </submittedName>
</protein>
<evidence type="ECO:0000259" key="2">
    <source>
        <dbReference type="Pfam" id="PF19631"/>
    </source>
</evidence>
<gene>
    <name evidence="3" type="ORF">AB5J50_50420</name>
</gene>
<proteinExistence type="predicted"/>
<name>A0AB39SJS1_9ACTN</name>
<evidence type="ECO:0000256" key="1">
    <source>
        <dbReference type="SAM" id="MobiDB-lite"/>
    </source>
</evidence>
<feature type="region of interest" description="Disordered" evidence="1">
    <location>
        <begin position="109"/>
        <end position="129"/>
    </location>
</feature>
<dbReference type="EMBL" id="CP163440">
    <property type="protein sequence ID" value="XDQ68382.1"/>
    <property type="molecule type" value="Genomic_DNA"/>
</dbReference>
<reference evidence="3" key="1">
    <citation type="submission" date="2024-07" db="EMBL/GenBank/DDBJ databases">
        <authorList>
            <person name="Yu S.T."/>
        </authorList>
    </citation>
    <scope>NUCLEOTIDE SEQUENCE</scope>
    <source>
        <strain evidence="3">R35</strain>
    </source>
</reference>